<dbReference type="RefSeq" id="XP_069212988.1">
    <property type="nucleotide sequence ID" value="XM_069349444.1"/>
</dbReference>
<evidence type="ECO:0000256" key="1">
    <source>
        <dbReference type="SAM" id="SignalP"/>
    </source>
</evidence>
<sequence>MLPSLIAALLLPVAANAAGKLTIDEVASRYGLSTNFNFSQPSGQLDSGGAQKYLVKNWNLNGDHIDFGLNDISFVNDPAGDKGDAVLKINYPKGSYSGQTGGTQFYAQPLNATSSTPHLAGNATSDGQFERMLLAYDIYFDEGFQWNLGGKLPGLRGGSDVFSCSGGHQTDGTKCFSTRLMWRSSGNGEVYAYIPTTKNFCQQNSYVICNSDFGTSIERGAFGFQSGKWQTIWLYVALNTPGIDNGELAIWYNGVNAFQLNELNFRSSASIESIGGLYFSTFFGGYDSSWASPSSQNTYYRNVQLIGGLGAANGTGKPSAARAAVASPTLAAVCGATLVSVLALVSHFI</sequence>
<dbReference type="Gene3D" id="2.60.120.200">
    <property type="match status" value="1"/>
</dbReference>
<proteinExistence type="predicted"/>
<evidence type="ECO:0000259" key="2">
    <source>
        <dbReference type="Pfam" id="PF21294"/>
    </source>
</evidence>
<comment type="caution">
    <text evidence="3">The sequence shown here is derived from an EMBL/GenBank/DDBJ whole genome shotgun (WGS) entry which is preliminary data.</text>
</comment>
<keyword evidence="1" id="KW-0732">Signal</keyword>
<dbReference type="GeneID" id="95981836"/>
<gene>
    <name evidence="3" type="ORF">Q8F55_000793</name>
</gene>
<protein>
    <recommendedName>
        <fullName evidence="2">Polysaccharide lyase 14 domain-containing protein</fullName>
    </recommendedName>
</protein>
<dbReference type="Proteomes" id="UP001565368">
    <property type="component" value="Unassembled WGS sequence"/>
</dbReference>
<dbReference type="InterPro" id="IPR048958">
    <property type="entry name" value="Polysacc_lyase_14"/>
</dbReference>
<evidence type="ECO:0000313" key="4">
    <source>
        <dbReference type="Proteomes" id="UP001565368"/>
    </source>
</evidence>
<dbReference type="PANTHER" id="PTHR40124:SF1">
    <property type="entry name" value="DISAGGREGATASE RELATED REPEAT PROTEIN"/>
    <property type="match status" value="1"/>
</dbReference>
<name>A0ABR3QEA2_9TREE</name>
<evidence type="ECO:0000313" key="3">
    <source>
        <dbReference type="EMBL" id="KAL1413044.1"/>
    </source>
</evidence>
<organism evidence="3 4">
    <name type="scientific">Vanrija albida</name>
    <dbReference type="NCBI Taxonomy" id="181172"/>
    <lineage>
        <taxon>Eukaryota</taxon>
        <taxon>Fungi</taxon>
        <taxon>Dikarya</taxon>
        <taxon>Basidiomycota</taxon>
        <taxon>Agaricomycotina</taxon>
        <taxon>Tremellomycetes</taxon>
        <taxon>Trichosporonales</taxon>
        <taxon>Trichosporonaceae</taxon>
        <taxon>Vanrija</taxon>
    </lineage>
</organism>
<reference evidence="3 4" key="1">
    <citation type="submission" date="2023-08" db="EMBL/GenBank/DDBJ databases">
        <title>Annotated Genome Sequence of Vanrija albida AlHP1.</title>
        <authorList>
            <person name="Herzog R."/>
        </authorList>
    </citation>
    <scope>NUCLEOTIDE SEQUENCE [LARGE SCALE GENOMIC DNA]</scope>
    <source>
        <strain evidence="3 4">AlHP1</strain>
    </source>
</reference>
<feature type="chain" id="PRO_5046656042" description="Polysaccharide lyase 14 domain-containing protein" evidence="1">
    <location>
        <begin position="18"/>
        <end position="349"/>
    </location>
</feature>
<accession>A0ABR3QEA2</accession>
<dbReference type="Pfam" id="PF21294">
    <property type="entry name" value="Polysacc_lyase_14"/>
    <property type="match status" value="1"/>
</dbReference>
<feature type="signal peptide" evidence="1">
    <location>
        <begin position="1"/>
        <end position="17"/>
    </location>
</feature>
<feature type="domain" description="Polysaccharide lyase 14" evidence="2">
    <location>
        <begin position="81"/>
        <end position="303"/>
    </location>
</feature>
<keyword evidence="4" id="KW-1185">Reference proteome</keyword>
<dbReference type="EMBL" id="JBBXJM010000001">
    <property type="protein sequence ID" value="KAL1413044.1"/>
    <property type="molecule type" value="Genomic_DNA"/>
</dbReference>
<dbReference type="PANTHER" id="PTHR40124">
    <property type="match status" value="1"/>
</dbReference>